<comment type="subunit">
    <text evidence="5 16">Heterotrimer of an alpha, a beta and a gamma subunit.</text>
</comment>
<comment type="caution">
    <text evidence="18">The sequence shown here is derived from an EMBL/GenBank/DDBJ whole genome shotgun (WGS) entry which is preliminary data.</text>
</comment>
<organism evidence="18 19">
    <name type="scientific">Billgrantia campisalis</name>
    <dbReference type="NCBI Taxonomy" id="74661"/>
    <lineage>
        <taxon>Bacteria</taxon>
        <taxon>Pseudomonadati</taxon>
        <taxon>Pseudomonadota</taxon>
        <taxon>Gammaproteobacteria</taxon>
        <taxon>Oceanospirillales</taxon>
        <taxon>Halomonadaceae</taxon>
        <taxon>Billgrantia</taxon>
    </lineage>
</organism>
<dbReference type="RefSeq" id="WP_238977543.1">
    <property type="nucleotide sequence ID" value="NZ_JABFUC010000008.1"/>
</dbReference>
<comment type="subcellular location">
    <subcellularLocation>
        <location evidence="3 16 17">Cell membrane</location>
        <topology evidence="3 16 17">Single-pass membrane protein</topology>
    </subcellularLocation>
</comment>
<evidence type="ECO:0000256" key="13">
    <source>
        <dbReference type="ARBA" id="ARBA00023136"/>
    </source>
</evidence>
<dbReference type="InterPro" id="IPR005899">
    <property type="entry name" value="Na_pump_deCOase"/>
</dbReference>
<evidence type="ECO:0000256" key="10">
    <source>
        <dbReference type="ARBA" id="ARBA00022989"/>
    </source>
</evidence>
<proteinExistence type="inferred from homology"/>
<gene>
    <name evidence="16" type="primary">oadG</name>
    <name evidence="18" type="ORF">HOP52_11610</name>
</gene>
<evidence type="ECO:0000256" key="6">
    <source>
        <dbReference type="ARBA" id="ARBA00022448"/>
    </source>
</evidence>
<evidence type="ECO:0000256" key="12">
    <source>
        <dbReference type="ARBA" id="ARBA00023065"/>
    </source>
</evidence>
<dbReference type="Pfam" id="PF04277">
    <property type="entry name" value="OAD_gamma"/>
    <property type="match status" value="1"/>
</dbReference>
<feature type="transmembrane region" description="Helical" evidence="16 17">
    <location>
        <begin position="12"/>
        <end position="39"/>
    </location>
</feature>
<evidence type="ECO:0000256" key="15">
    <source>
        <dbReference type="ARBA" id="ARBA00048176"/>
    </source>
</evidence>
<dbReference type="HAMAP" id="MF_00404">
    <property type="entry name" value="OadG"/>
    <property type="match status" value="1"/>
</dbReference>
<keyword evidence="6 16" id="KW-0813">Transport</keyword>
<keyword evidence="12 16" id="KW-0406">Ion transport</keyword>
<evidence type="ECO:0000313" key="18">
    <source>
        <dbReference type="EMBL" id="MCG6658398.1"/>
    </source>
</evidence>
<evidence type="ECO:0000256" key="8">
    <source>
        <dbReference type="ARBA" id="ARBA00022692"/>
    </source>
</evidence>
<dbReference type="Proteomes" id="UP000814385">
    <property type="component" value="Unassembled WGS sequence"/>
</dbReference>
<evidence type="ECO:0000256" key="16">
    <source>
        <dbReference type="HAMAP-Rule" id="MF_00404"/>
    </source>
</evidence>
<comment type="function">
    <text evidence="2 16 17">Catalyzes the decarboxylation of oxaloacetate coupled to Na(+) translocation.</text>
</comment>
<evidence type="ECO:0000256" key="11">
    <source>
        <dbReference type="ARBA" id="ARBA00023053"/>
    </source>
</evidence>
<keyword evidence="13 16" id="KW-0472">Membrane</keyword>
<keyword evidence="14 16" id="KW-0739">Sodium transport</keyword>
<evidence type="ECO:0000256" key="3">
    <source>
        <dbReference type="ARBA" id="ARBA00004162"/>
    </source>
</evidence>
<keyword evidence="10 16" id="KW-1133">Transmembrane helix</keyword>
<keyword evidence="7 16" id="KW-1003">Cell membrane</keyword>
<comment type="cofactor">
    <cofactor evidence="1 16 17">
        <name>Na(+)</name>
        <dbReference type="ChEBI" id="CHEBI:29101"/>
    </cofactor>
</comment>
<dbReference type="EC" id="7.2.4.2" evidence="16"/>
<dbReference type="InterPro" id="IPR023424">
    <property type="entry name" value="OadG"/>
</dbReference>
<evidence type="ECO:0000256" key="5">
    <source>
        <dbReference type="ARBA" id="ARBA00011869"/>
    </source>
</evidence>
<evidence type="ECO:0000313" key="19">
    <source>
        <dbReference type="Proteomes" id="UP000814385"/>
    </source>
</evidence>
<evidence type="ECO:0000256" key="4">
    <source>
        <dbReference type="ARBA" id="ARBA00005844"/>
    </source>
</evidence>
<sequence>MQDFQLLHDGLTLMGVGMGFVFVFLTVLVAGTTLMSLLVRRFSPAPAAASPAAGRSVEPARDDGGDAELMAVLSAAVHRYRRRHRR</sequence>
<evidence type="ECO:0000256" key="7">
    <source>
        <dbReference type="ARBA" id="ARBA00022475"/>
    </source>
</evidence>
<accession>A0ABS9P9G1</accession>
<keyword evidence="8 16" id="KW-0812">Transmembrane</keyword>
<evidence type="ECO:0000256" key="17">
    <source>
        <dbReference type="RuleBase" id="RU004278"/>
    </source>
</evidence>
<dbReference type="NCBIfam" id="TIGR01195">
    <property type="entry name" value="oadG_fam"/>
    <property type="match status" value="1"/>
</dbReference>
<dbReference type="EMBL" id="JABFUC010000008">
    <property type="protein sequence ID" value="MCG6658398.1"/>
    <property type="molecule type" value="Genomic_DNA"/>
</dbReference>
<protein>
    <recommendedName>
        <fullName evidence="16">Probable oxaloacetate decarboxylase gamma chain</fullName>
        <ecNumber evidence="16">7.2.4.2</ecNumber>
    </recommendedName>
</protein>
<reference evidence="18 19" key="1">
    <citation type="submission" date="2020-05" db="EMBL/GenBank/DDBJ databases">
        <title>Comparative genomic analysis of denitrifying bacteria from Halomonas genus.</title>
        <authorList>
            <person name="Wang L."/>
            <person name="Shao Z."/>
        </authorList>
    </citation>
    <scope>NUCLEOTIDE SEQUENCE [LARGE SCALE GENOMIC DNA]</scope>
    <source>
        <strain evidence="18 19">A4</strain>
    </source>
</reference>
<evidence type="ECO:0000256" key="1">
    <source>
        <dbReference type="ARBA" id="ARBA00001959"/>
    </source>
</evidence>
<evidence type="ECO:0000256" key="9">
    <source>
        <dbReference type="ARBA" id="ARBA00022967"/>
    </source>
</evidence>
<keyword evidence="9 16" id="KW-1278">Translocase</keyword>
<comment type="catalytic activity">
    <reaction evidence="15 16 17">
        <text>oxaloacetate + 2 Na(+)(in) + H(+) = pyruvate + 2 Na(+)(out) + CO2</text>
        <dbReference type="Rhea" id="RHEA:57724"/>
        <dbReference type="ChEBI" id="CHEBI:15361"/>
        <dbReference type="ChEBI" id="CHEBI:15378"/>
        <dbReference type="ChEBI" id="CHEBI:16452"/>
        <dbReference type="ChEBI" id="CHEBI:16526"/>
        <dbReference type="ChEBI" id="CHEBI:29101"/>
        <dbReference type="EC" id="7.2.4.2"/>
    </reaction>
</comment>
<name>A0ABS9P9G1_9GAMM</name>
<evidence type="ECO:0000256" key="14">
    <source>
        <dbReference type="ARBA" id="ARBA00023201"/>
    </source>
</evidence>
<comment type="similarity">
    <text evidence="4 16 17">Belongs to the OadG family.</text>
</comment>
<keyword evidence="19" id="KW-1185">Reference proteome</keyword>
<evidence type="ECO:0000256" key="2">
    <source>
        <dbReference type="ARBA" id="ARBA00003002"/>
    </source>
</evidence>
<keyword evidence="11 16" id="KW-0915">Sodium</keyword>